<dbReference type="AlphaFoldDB" id="A0A183N059"/>
<organism evidence="1 2">
    <name type="scientific">Schistosoma margrebowiei</name>
    <dbReference type="NCBI Taxonomy" id="48269"/>
    <lineage>
        <taxon>Eukaryota</taxon>
        <taxon>Metazoa</taxon>
        <taxon>Spiralia</taxon>
        <taxon>Lophotrochozoa</taxon>
        <taxon>Platyhelminthes</taxon>
        <taxon>Trematoda</taxon>
        <taxon>Digenea</taxon>
        <taxon>Strigeidida</taxon>
        <taxon>Schistosomatoidea</taxon>
        <taxon>Schistosomatidae</taxon>
        <taxon>Schistosoma</taxon>
    </lineage>
</organism>
<evidence type="ECO:0000313" key="2">
    <source>
        <dbReference type="Proteomes" id="UP000277204"/>
    </source>
</evidence>
<gene>
    <name evidence="1" type="ORF">SMRZ_LOCUS21684</name>
</gene>
<evidence type="ECO:0000313" key="1">
    <source>
        <dbReference type="EMBL" id="VDP40417.1"/>
    </source>
</evidence>
<sequence>MANQLETLDIQIQKTRLDIEKLIGETNAGLKNHGVQSDEGKLSNNNNIETMKLLNLVIECRRMFYENEHGARIFDVEAANRNGSACYINLPPQHIEERRRFSIAQYRSGRSVG</sequence>
<protein>
    <submittedName>
        <fullName evidence="1">Uncharacterized protein</fullName>
    </submittedName>
</protein>
<dbReference type="Proteomes" id="UP000277204">
    <property type="component" value="Unassembled WGS sequence"/>
</dbReference>
<dbReference type="EMBL" id="UZAI01018817">
    <property type="protein sequence ID" value="VDP40417.1"/>
    <property type="molecule type" value="Genomic_DNA"/>
</dbReference>
<keyword evidence="2" id="KW-1185">Reference proteome</keyword>
<accession>A0A183N059</accession>
<name>A0A183N059_9TREM</name>
<reference evidence="1 2" key="1">
    <citation type="submission" date="2018-11" db="EMBL/GenBank/DDBJ databases">
        <authorList>
            <consortium name="Pathogen Informatics"/>
        </authorList>
    </citation>
    <scope>NUCLEOTIDE SEQUENCE [LARGE SCALE GENOMIC DNA]</scope>
    <source>
        <strain evidence="1 2">Zambia</strain>
    </source>
</reference>
<proteinExistence type="predicted"/>